<dbReference type="PANTHER" id="PTHR30055:SF238">
    <property type="entry name" value="MYCOFACTOCIN BIOSYNTHESIS TRANSCRIPTIONAL REGULATOR MFTR-RELATED"/>
    <property type="match status" value="1"/>
</dbReference>
<feature type="DNA-binding region" description="H-T-H motif" evidence="4">
    <location>
        <begin position="55"/>
        <end position="74"/>
    </location>
</feature>
<evidence type="ECO:0000256" key="1">
    <source>
        <dbReference type="ARBA" id="ARBA00023015"/>
    </source>
</evidence>
<evidence type="ECO:0000313" key="8">
    <source>
        <dbReference type="Proteomes" id="UP000807371"/>
    </source>
</evidence>
<gene>
    <name evidence="7" type="ORF">IHE55_12740</name>
</gene>
<evidence type="ECO:0000259" key="6">
    <source>
        <dbReference type="PROSITE" id="PS50977"/>
    </source>
</evidence>
<dbReference type="EMBL" id="JACYXC010000001">
    <property type="protein sequence ID" value="MBH5335620.1"/>
    <property type="molecule type" value="Genomic_DNA"/>
</dbReference>
<dbReference type="Gene3D" id="1.10.357.10">
    <property type="entry name" value="Tetracycline Repressor, domain 2"/>
    <property type="match status" value="1"/>
</dbReference>
<dbReference type="SUPFAM" id="SSF46689">
    <property type="entry name" value="Homeodomain-like"/>
    <property type="match status" value="1"/>
</dbReference>
<dbReference type="Pfam" id="PF21306">
    <property type="entry name" value="TetR_C_40"/>
    <property type="match status" value="1"/>
</dbReference>
<sequence length="274" mass="28013">MTGANAVHDSVSSPAAGTPRGTGPTRTDRRRARTRGALVAAARAILSDQGPADVSIQQITNCADVGFGSFYNHFSSKAELFEAAVADAAEEYGTLLDDSTAGLTDPAEQFAVGVRITGGLPDTHPQLARILMRTGLVSMRAGSVLPPRALGLIVRGMDAGRFRVADPHVALAGVAGCLLGLVELRMAPAGDGFGALGGLNGLDALDGLDGELRGQEDICEQMAELMLRMLGMPAEEAAEVARRPLPAARWGGGAVPVPAVAGARDEAGPAAAAR</sequence>
<evidence type="ECO:0000313" key="7">
    <source>
        <dbReference type="EMBL" id="MBH5335620.1"/>
    </source>
</evidence>
<dbReference type="InterPro" id="IPR050109">
    <property type="entry name" value="HTH-type_TetR-like_transc_reg"/>
</dbReference>
<feature type="domain" description="HTH tetR-type" evidence="6">
    <location>
        <begin position="32"/>
        <end position="92"/>
    </location>
</feature>
<protein>
    <submittedName>
        <fullName evidence="7">TetR/AcrR family transcriptional regulator</fullName>
    </submittedName>
</protein>
<keyword evidence="2 4" id="KW-0238">DNA-binding</keyword>
<accession>A0ABS0NK97</accession>
<dbReference type="InterPro" id="IPR023772">
    <property type="entry name" value="DNA-bd_HTH_TetR-type_CS"/>
</dbReference>
<evidence type="ECO:0000256" key="4">
    <source>
        <dbReference type="PROSITE-ProRule" id="PRU00335"/>
    </source>
</evidence>
<reference evidence="7 8" key="1">
    <citation type="submission" date="2020-09" db="EMBL/GenBank/DDBJ databases">
        <title>Biosynthesis of the nuclear factor of activated T cells inhibitor NFAT-133 and its congeners in Streptomyces pactum.</title>
        <authorList>
            <person name="Zhou W."/>
            <person name="Posri P."/>
            <person name="Abugrain M.E."/>
            <person name="Weisberg A.J."/>
            <person name="Chang J.H."/>
            <person name="Mahmud T."/>
        </authorList>
    </citation>
    <scope>NUCLEOTIDE SEQUENCE [LARGE SCALE GENOMIC DNA]</scope>
    <source>
        <strain evidence="7 8">ATCC 27456</strain>
    </source>
</reference>
<dbReference type="InterPro" id="IPR009057">
    <property type="entry name" value="Homeodomain-like_sf"/>
</dbReference>
<name>A0ABS0NK97_9ACTN</name>
<keyword evidence="8" id="KW-1185">Reference proteome</keyword>
<dbReference type="PROSITE" id="PS50977">
    <property type="entry name" value="HTH_TETR_2"/>
    <property type="match status" value="1"/>
</dbReference>
<dbReference type="InterPro" id="IPR001647">
    <property type="entry name" value="HTH_TetR"/>
</dbReference>
<evidence type="ECO:0000256" key="2">
    <source>
        <dbReference type="ARBA" id="ARBA00023125"/>
    </source>
</evidence>
<feature type="region of interest" description="Disordered" evidence="5">
    <location>
        <begin position="1"/>
        <end position="34"/>
    </location>
</feature>
<dbReference type="Proteomes" id="UP000807371">
    <property type="component" value="Unassembled WGS sequence"/>
</dbReference>
<dbReference type="PROSITE" id="PS01081">
    <property type="entry name" value="HTH_TETR_1"/>
    <property type="match status" value="1"/>
</dbReference>
<feature type="compositionally biased region" description="Low complexity" evidence="5">
    <location>
        <begin position="14"/>
        <end position="25"/>
    </location>
</feature>
<organism evidence="7 8">
    <name type="scientific">Streptomyces pactum</name>
    <dbReference type="NCBI Taxonomy" id="68249"/>
    <lineage>
        <taxon>Bacteria</taxon>
        <taxon>Bacillati</taxon>
        <taxon>Actinomycetota</taxon>
        <taxon>Actinomycetes</taxon>
        <taxon>Kitasatosporales</taxon>
        <taxon>Streptomycetaceae</taxon>
        <taxon>Streptomyces</taxon>
    </lineage>
</organism>
<comment type="caution">
    <text evidence="7">The sequence shown here is derived from an EMBL/GenBank/DDBJ whole genome shotgun (WGS) entry which is preliminary data.</text>
</comment>
<dbReference type="Pfam" id="PF00440">
    <property type="entry name" value="TetR_N"/>
    <property type="match status" value="1"/>
</dbReference>
<keyword evidence="1" id="KW-0805">Transcription regulation</keyword>
<keyword evidence="3" id="KW-0804">Transcription</keyword>
<dbReference type="PANTHER" id="PTHR30055">
    <property type="entry name" value="HTH-TYPE TRANSCRIPTIONAL REGULATOR RUTR"/>
    <property type="match status" value="1"/>
</dbReference>
<evidence type="ECO:0000256" key="3">
    <source>
        <dbReference type="ARBA" id="ARBA00023163"/>
    </source>
</evidence>
<evidence type="ECO:0000256" key="5">
    <source>
        <dbReference type="SAM" id="MobiDB-lite"/>
    </source>
</evidence>
<dbReference type="InterPro" id="IPR049513">
    <property type="entry name" value="TetR_C_40"/>
</dbReference>
<proteinExistence type="predicted"/>